<evidence type="ECO:0000313" key="2">
    <source>
        <dbReference type="Proteomes" id="UP001458880"/>
    </source>
</evidence>
<name>A0AAW1KFK3_POPJA</name>
<organism evidence="1 2">
    <name type="scientific">Popillia japonica</name>
    <name type="common">Japanese beetle</name>
    <dbReference type="NCBI Taxonomy" id="7064"/>
    <lineage>
        <taxon>Eukaryota</taxon>
        <taxon>Metazoa</taxon>
        <taxon>Ecdysozoa</taxon>
        <taxon>Arthropoda</taxon>
        <taxon>Hexapoda</taxon>
        <taxon>Insecta</taxon>
        <taxon>Pterygota</taxon>
        <taxon>Neoptera</taxon>
        <taxon>Endopterygota</taxon>
        <taxon>Coleoptera</taxon>
        <taxon>Polyphaga</taxon>
        <taxon>Scarabaeiformia</taxon>
        <taxon>Scarabaeidae</taxon>
        <taxon>Rutelinae</taxon>
        <taxon>Popillia</taxon>
    </lineage>
</organism>
<sequence length="103" mass="11785">MRESDSHRLEGPIEKEGCNGKIISNHSKKCEKAIQDRHFSKNSKNACSGRTSHEITRSLVYRTQRRTGTFQKTLKTRALAGPPTRLPEAWFIEHNAYLSSCLR</sequence>
<dbReference type="EMBL" id="JASPKY010000252">
    <property type="protein sequence ID" value="KAK9716810.1"/>
    <property type="molecule type" value="Genomic_DNA"/>
</dbReference>
<dbReference type="Proteomes" id="UP001458880">
    <property type="component" value="Unassembled WGS sequence"/>
</dbReference>
<keyword evidence="2" id="KW-1185">Reference proteome</keyword>
<accession>A0AAW1KFK3</accession>
<comment type="caution">
    <text evidence="1">The sequence shown here is derived from an EMBL/GenBank/DDBJ whole genome shotgun (WGS) entry which is preliminary data.</text>
</comment>
<gene>
    <name evidence="1" type="ORF">QE152_g24524</name>
</gene>
<evidence type="ECO:0000313" key="1">
    <source>
        <dbReference type="EMBL" id="KAK9716810.1"/>
    </source>
</evidence>
<dbReference type="AlphaFoldDB" id="A0AAW1KFK3"/>
<reference evidence="1 2" key="1">
    <citation type="journal article" date="2024" name="BMC Genomics">
        <title>De novo assembly and annotation of Popillia japonica's genome with initial clues to its potential as an invasive pest.</title>
        <authorList>
            <person name="Cucini C."/>
            <person name="Boschi S."/>
            <person name="Funari R."/>
            <person name="Cardaioli E."/>
            <person name="Iannotti N."/>
            <person name="Marturano G."/>
            <person name="Paoli F."/>
            <person name="Bruttini M."/>
            <person name="Carapelli A."/>
            <person name="Frati F."/>
            <person name="Nardi F."/>
        </authorList>
    </citation>
    <scope>NUCLEOTIDE SEQUENCE [LARGE SCALE GENOMIC DNA]</scope>
    <source>
        <strain evidence="1">DMR45628</strain>
    </source>
</reference>
<protein>
    <submittedName>
        <fullName evidence="1">Uncharacterized protein</fullName>
    </submittedName>
</protein>
<proteinExistence type="predicted"/>